<keyword evidence="1" id="KW-0328">Glycosyltransferase</keyword>
<evidence type="ECO:0000313" key="5">
    <source>
        <dbReference type="Proteomes" id="UP000297643"/>
    </source>
</evidence>
<evidence type="ECO:0000256" key="2">
    <source>
        <dbReference type="ARBA" id="ARBA00022679"/>
    </source>
</evidence>
<dbReference type="NCBIfam" id="TIGR00696">
    <property type="entry name" value="wecG_tagA_cpsF"/>
    <property type="match status" value="1"/>
</dbReference>
<evidence type="ECO:0000256" key="3">
    <source>
        <dbReference type="SAM" id="MobiDB-lite"/>
    </source>
</evidence>
<proteinExistence type="predicted"/>
<organism evidence="4 5">
    <name type="scientific">Cryobacterium mannosilyticum</name>
    <dbReference type="NCBI Taxonomy" id="1259190"/>
    <lineage>
        <taxon>Bacteria</taxon>
        <taxon>Bacillati</taxon>
        <taxon>Actinomycetota</taxon>
        <taxon>Actinomycetes</taxon>
        <taxon>Micrococcales</taxon>
        <taxon>Microbacteriaceae</taxon>
        <taxon>Cryobacterium</taxon>
    </lineage>
</organism>
<dbReference type="CDD" id="cd06533">
    <property type="entry name" value="Glyco_transf_WecG_TagA"/>
    <property type="match status" value="1"/>
</dbReference>
<protein>
    <submittedName>
        <fullName evidence="4">Glycosyltransferase</fullName>
    </submittedName>
</protein>
<dbReference type="Proteomes" id="UP000297643">
    <property type="component" value="Unassembled WGS sequence"/>
</dbReference>
<dbReference type="InterPro" id="IPR004629">
    <property type="entry name" value="WecG_TagA_CpsF"/>
</dbReference>
<gene>
    <name evidence="4" type="ORF">E3O32_10880</name>
</gene>
<dbReference type="GO" id="GO:0016758">
    <property type="term" value="F:hexosyltransferase activity"/>
    <property type="evidence" value="ECO:0007669"/>
    <property type="project" value="TreeGrafter"/>
</dbReference>
<reference evidence="4 5" key="1">
    <citation type="submission" date="2019-03" db="EMBL/GenBank/DDBJ databases">
        <title>Genomics of glacier-inhabiting Cryobacterium strains.</title>
        <authorList>
            <person name="Liu Q."/>
            <person name="Xin Y.-H."/>
        </authorList>
    </citation>
    <scope>NUCLEOTIDE SEQUENCE [LARGE SCALE GENOMIC DNA]</scope>
    <source>
        <strain evidence="4 5">RHLT2-21</strain>
    </source>
</reference>
<dbReference type="AlphaFoldDB" id="A0A4R8W5M7"/>
<evidence type="ECO:0000313" key="4">
    <source>
        <dbReference type="EMBL" id="TFC03131.1"/>
    </source>
</evidence>
<name>A0A4R8W5M7_9MICO</name>
<keyword evidence="2 4" id="KW-0808">Transferase</keyword>
<sequence>MTMAEVLERAHLAVQERRRLLIGVVNAAKVVKMRKDELLRNSLLAADVLLADGQSIVWASRILGHPLPERVAGIDLFERLLESANLNSASVYFLGARPNVLDALLEQVGARFPDLRVAGSRDGYFSAEQSSEVAEAIAASNADMLFLGMTSPKKEIFLASFGDTLNVPLLHGVGGSFDILAGVTRRAPRTWQRLGIEWAFRLLQEPRRLLSRYLSTNTAFIALTLRERIHPTASYAGVSATRRTHRAPEQPSSPEHGERQGTQ</sequence>
<feature type="region of interest" description="Disordered" evidence="3">
    <location>
        <begin position="236"/>
        <end position="263"/>
    </location>
</feature>
<dbReference type="Pfam" id="PF03808">
    <property type="entry name" value="Glyco_tran_WecG"/>
    <property type="match status" value="1"/>
</dbReference>
<dbReference type="PANTHER" id="PTHR34136:SF1">
    <property type="entry name" value="UDP-N-ACETYL-D-MANNOSAMINURONIC ACID TRANSFERASE"/>
    <property type="match status" value="1"/>
</dbReference>
<keyword evidence="5" id="KW-1185">Reference proteome</keyword>
<dbReference type="EMBL" id="SOFM01000029">
    <property type="protein sequence ID" value="TFC03131.1"/>
    <property type="molecule type" value="Genomic_DNA"/>
</dbReference>
<dbReference type="PANTHER" id="PTHR34136">
    <property type="match status" value="1"/>
</dbReference>
<comment type="caution">
    <text evidence="4">The sequence shown here is derived from an EMBL/GenBank/DDBJ whole genome shotgun (WGS) entry which is preliminary data.</text>
</comment>
<evidence type="ECO:0000256" key="1">
    <source>
        <dbReference type="ARBA" id="ARBA00022676"/>
    </source>
</evidence>
<accession>A0A4R8W5M7</accession>